<keyword evidence="4 7" id="KW-0812">Transmembrane</keyword>
<evidence type="ECO:0000256" key="2">
    <source>
        <dbReference type="ARBA" id="ARBA00022448"/>
    </source>
</evidence>
<dbReference type="InterPro" id="IPR037185">
    <property type="entry name" value="EmrE-like"/>
</dbReference>
<comment type="subcellular location">
    <subcellularLocation>
        <location evidence="1 7">Cell membrane</location>
        <topology evidence="1 7">Multi-pass membrane protein</topology>
    </subcellularLocation>
</comment>
<comment type="similarity">
    <text evidence="7">Belongs to the drug/metabolite transporter (DMT) superfamily. Small multidrug resistance (SMR) (TC 2.A.7.1) family.</text>
</comment>
<feature type="transmembrane region" description="Helical" evidence="8">
    <location>
        <begin position="108"/>
        <end position="128"/>
    </location>
</feature>
<dbReference type="PANTHER" id="PTHR30561:SF0">
    <property type="entry name" value="GUANIDINIUM EXPORTER"/>
    <property type="match status" value="1"/>
</dbReference>
<accession>A0A4V3CYM2</accession>
<dbReference type="PANTHER" id="PTHR30561">
    <property type="entry name" value="SMR FAMILY PROTON-DEPENDENT DRUG EFFLUX TRANSPORTER SUGE"/>
    <property type="match status" value="1"/>
</dbReference>
<keyword evidence="3" id="KW-1003">Cell membrane</keyword>
<feature type="transmembrane region" description="Helical" evidence="8">
    <location>
        <begin position="82"/>
        <end position="102"/>
    </location>
</feature>
<evidence type="ECO:0000256" key="7">
    <source>
        <dbReference type="RuleBase" id="RU003942"/>
    </source>
</evidence>
<dbReference type="EMBL" id="SNYA01000002">
    <property type="protein sequence ID" value="TDP94648.1"/>
    <property type="molecule type" value="Genomic_DNA"/>
</dbReference>
<reference evidence="9 10" key="1">
    <citation type="submission" date="2019-03" db="EMBL/GenBank/DDBJ databases">
        <title>Genomic analyses of the natural microbiome of Caenorhabditis elegans.</title>
        <authorList>
            <person name="Samuel B."/>
        </authorList>
    </citation>
    <scope>NUCLEOTIDE SEQUENCE [LARGE SCALE GENOMIC DNA]</scope>
    <source>
        <strain evidence="9 10">JUb18</strain>
    </source>
</reference>
<keyword evidence="6 8" id="KW-0472">Membrane</keyword>
<protein>
    <submittedName>
        <fullName evidence="9">Quaternary ammonium compound-resistance protein SugE</fullName>
    </submittedName>
</protein>
<evidence type="ECO:0000256" key="1">
    <source>
        <dbReference type="ARBA" id="ARBA00004651"/>
    </source>
</evidence>
<dbReference type="SUPFAM" id="SSF103481">
    <property type="entry name" value="Multidrug resistance efflux transporter EmrE"/>
    <property type="match status" value="1"/>
</dbReference>
<dbReference type="OrthoDB" id="21828at2"/>
<evidence type="ECO:0000256" key="8">
    <source>
        <dbReference type="SAM" id="Phobius"/>
    </source>
</evidence>
<name>A0A4V3CYM2_9MICO</name>
<keyword evidence="5 8" id="KW-1133">Transmembrane helix</keyword>
<gene>
    <name evidence="9" type="ORF">EDF62_1069</name>
</gene>
<evidence type="ECO:0000256" key="3">
    <source>
        <dbReference type="ARBA" id="ARBA00022475"/>
    </source>
</evidence>
<feature type="transmembrane region" description="Helical" evidence="8">
    <location>
        <begin position="51"/>
        <end position="75"/>
    </location>
</feature>
<dbReference type="AlphaFoldDB" id="A0A4V3CYM2"/>
<keyword evidence="10" id="KW-1185">Reference proteome</keyword>
<evidence type="ECO:0000313" key="10">
    <source>
        <dbReference type="Proteomes" id="UP000295601"/>
    </source>
</evidence>
<dbReference type="RefSeq" id="WP_133616211.1">
    <property type="nucleotide sequence ID" value="NZ_SNYA01000002.1"/>
</dbReference>
<evidence type="ECO:0000256" key="4">
    <source>
        <dbReference type="ARBA" id="ARBA00022692"/>
    </source>
</evidence>
<evidence type="ECO:0000256" key="5">
    <source>
        <dbReference type="ARBA" id="ARBA00022989"/>
    </source>
</evidence>
<dbReference type="GO" id="GO:0022857">
    <property type="term" value="F:transmembrane transporter activity"/>
    <property type="evidence" value="ECO:0007669"/>
    <property type="project" value="InterPro"/>
</dbReference>
<evidence type="ECO:0000313" key="9">
    <source>
        <dbReference type="EMBL" id="TDP94648.1"/>
    </source>
</evidence>
<evidence type="ECO:0000256" key="6">
    <source>
        <dbReference type="ARBA" id="ARBA00023136"/>
    </source>
</evidence>
<sequence length="140" mass="14390">MASRAQIAAQVPRDAAAPGAKQASTRHWVILFASAVLEAVWALALKESHGFTVLAPTIVFAIANPISLFGLGYAMRGLPVSVAYAIWTGLGAALTVAASILMGLEAPSVLKLVFLAGIVGCVIGLKFAKDPAEPVALAPR</sequence>
<dbReference type="InterPro" id="IPR045324">
    <property type="entry name" value="Small_multidrug_res"/>
</dbReference>
<dbReference type="Proteomes" id="UP000295601">
    <property type="component" value="Unassembled WGS sequence"/>
</dbReference>
<organism evidence="9 10">
    <name type="scientific">Leucobacter luti</name>
    <dbReference type="NCBI Taxonomy" id="340320"/>
    <lineage>
        <taxon>Bacteria</taxon>
        <taxon>Bacillati</taxon>
        <taxon>Actinomycetota</taxon>
        <taxon>Actinomycetes</taxon>
        <taxon>Micrococcales</taxon>
        <taxon>Microbacteriaceae</taxon>
        <taxon>Leucobacter</taxon>
    </lineage>
</organism>
<proteinExistence type="inferred from homology"/>
<dbReference type="InterPro" id="IPR000390">
    <property type="entry name" value="Small_drug/metabolite_transptr"/>
</dbReference>
<comment type="caution">
    <text evidence="9">The sequence shown here is derived from an EMBL/GenBank/DDBJ whole genome shotgun (WGS) entry which is preliminary data.</text>
</comment>
<dbReference type="GO" id="GO:0005886">
    <property type="term" value="C:plasma membrane"/>
    <property type="evidence" value="ECO:0007669"/>
    <property type="project" value="UniProtKB-SubCell"/>
</dbReference>
<feature type="transmembrane region" description="Helical" evidence="8">
    <location>
        <begin position="28"/>
        <end position="45"/>
    </location>
</feature>
<keyword evidence="2" id="KW-0813">Transport</keyword>
<dbReference type="Gene3D" id="1.10.3730.20">
    <property type="match status" value="1"/>
</dbReference>
<dbReference type="Pfam" id="PF00893">
    <property type="entry name" value="Multi_Drug_Res"/>
    <property type="match status" value="1"/>
</dbReference>